<evidence type="ECO:0000256" key="2">
    <source>
        <dbReference type="ARBA" id="ARBA00022485"/>
    </source>
</evidence>
<dbReference type="Gene3D" id="3.20.20.70">
    <property type="entry name" value="Aldolase class I"/>
    <property type="match status" value="1"/>
</dbReference>
<dbReference type="SFLD" id="SFLDG01067">
    <property type="entry name" value="SPASM/twitch_domain_containing"/>
    <property type="match status" value="1"/>
</dbReference>
<evidence type="ECO:0000313" key="8">
    <source>
        <dbReference type="EMBL" id="SHO44612.1"/>
    </source>
</evidence>
<evidence type="ECO:0000259" key="7">
    <source>
        <dbReference type="PROSITE" id="PS51918"/>
    </source>
</evidence>
<keyword evidence="3" id="KW-0949">S-adenosyl-L-methionine</keyword>
<dbReference type="CDD" id="cd01335">
    <property type="entry name" value="Radical_SAM"/>
    <property type="match status" value="1"/>
</dbReference>
<keyword evidence="9" id="KW-1185">Reference proteome</keyword>
<sequence>MIHPRQVPSLVIADDQGNITDFPELQMTGMAAGNFSRPNLDDLIPLPEGSELFALPMRLPVGCDPETGEPLLVEENPFEPGRSVQAVAAFMAPAHTAIFSSAYQSLPNAPTLPLFAYTAVGWYDNCFWVPAFRSDQDVRQDCSQYSQANVARKTKTKLKTERNNRLIQHLGKCCLTYGCPAARNYFLDRWEAPLPTSPQCNARCVGCISLQESGCCPSTQDRINFVPTPKEISGMAIPHLEKAERAIVSFGQGCEGEPLLQAETIEQAIRLMRKATQRGTINLNSNASLPKSVARLAAAGLDSIRVSLNSVQEKYYNRYYRPNGYRFEDVKESIRVMKQAGKFVSLNYFILPGFTDSTEEFAELCRFIEELSPDFIQLRNLNMDPEWYLRTLEFPDKQKAHGMKRWFNELQDHFPALRYGYFNPSLDPSCTPPPMLP</sequence>
<dbReference type="Proteomes" id="UP000184603">
    <property type="component" value="Unassembled WGS sequence"/>
</dbReference>
<dbReference type="AlphaFoldDB" id="A0A1M7XZG9"/>
<dbReference type="InterPro" id="IPR007197">
    <property type="entry name" value="rSAM"/>
</dbReference>
<dbReference type="PANTHER" id="PTHR30352:SF5">
    <property type="entry name" value="PYRUVATE FORMATE-LYASE 1-ACTIVATING ENZYME"/>
    <property type="match status" value="1"/>
</dbReference>
<feature type="domain" description="Radical SAM core" evidence="7">
    <location>
        <begin position="186"/>
        <end position="415"/>
    </location>
</feature>
<dbReference type="GO" id="GO:0046872">
    <property type="term" value="F:metal ion binding"/>
    <property type="evidence" value="ECO:0007669"/>
    <property type="project" value="UniProtKB-KW"/>
</dbReference>
<dbReference type="PANTHER" id="PTHR30352">
    <property type="entry name" value="PYRUVATE FORMATE-LYASE-ACTIVATING ENZYME"/>
    <property type="match status" value="1"/>
</dbReference>
<evidence type="ECO:0000256" key="3">
    <source>
        <dbReference type="ARBA" id="ARBA00022691"/>
    </source>
</evidence>
<dbReference type="InterPro" id="IPR034457">
    <property type="entry name" value="Organic_radical-activating"/>
</dbReference>
<dbReference type="GO" id="GO:0051539">
    <property type="term" value="F:4 iron, 4 sulfur cluster binding"/>
    <property type="evidence" value="ECO:0007669"/>
    <property type="project" value="UniProtKB-KW"/>
</dbReference>
<protein>
    <submittedName>
        <fullName evidence="8">Radical SAM superfamily protein</fullName>
    </submittedName>
</protein>
<gene>
    <name evidence="8" type="ORF">SAMN02745220_00813</name>
</gene>
<organism evidence="8 9">
    <name type="scientific">Desulfopila aestuarii DSM 18488</name>
    <dbReference type="NCBI Taxonomy" id="1121416"/>
    <lineage>
        <taxon>Bacteria</taxon>
        <taxon>Pseudomonadati</taxon>
        <taxon>Thermodesulfobacteriota</taxon>
        <taxon>Desulfobulbia</taxon>
        <taxon>Desulfobulbales</taxon>
        <taxon>Desulfocapsaceae</taxon>
        <taxon>Desulfopila</taxon>
    </lineage>
</organism>
<evidence type="ECO:0000256" key="5">
    <source>
        <dbReference type="ARBA" id="ARBA00023004"/>
    </source>
</evidence>
<keyword evidence="2" id="KW-0004">4Fe-4S</keyword>
<accession>A0A1M7XZG9</accession>
<keyword evidence="6" id="KW-0411">Iron-sulfur</keyword>
<evidence type="ECO:0000256" key="6">
    <source>
        <dbReference type="ARBA" id="ARBA00023014"/>
    </source>
</evidence>
<reference evidence="8 9" key="1">
    <citation type="submission" date="2016-12" db="EMBL/GenBank/DDBJ databases">
        <authorList>
            <person name="Song W.-J."/>
            <person name="Kurnit D.M."/>
        </authorList>
    </citation>
    <scope>NUCLEOTIDE SEQUENCE [LARGE SCALE GENOMIC DNA]</scope>
    <source>
        <strain evidence="8 9">DSM 18488</strain>
    </source>
</reference>
<dbReference type="SMART" id="SM00729">
    <property type="entry name" value="Elp3"/>
    <property type="match status" value="1"/>
</dbReference>
<dbReference type="PROSITE" id="PS51918">
    <property type="entry name" value="RADICAL_SAM"/>
    <property type="match status" value="1"/>
</dbReference>
<dbReference type="EMBL" id="FRFE01000003">
    <property type="protein sequence ID" value="SHO44612.1"/>
    <property type="molecule type" value="Genomic_DNA"/>
</dbReference>
<dbReference type="SFLD" id="SFLDS00029">
    <property type="entry name" value="Radical_SAM"/>
    <property type="match status" value="1"/>
</dbReference>
<dbReference type="GO" id="GO:0003824">
    <property type="term" value="F:catalytic activity"/>
    <property type="evidence" value="ECO:0007669"/>
    <property type="project" value="InterPro"/>
</dbReference>
<dbReference type="SFLD" id="SFLDG01109">
    <property type="entry name" value="Uncharacterised_Radical_SAM_Su"/>
    <property type="match status" value="1"/>
</dbReference>
<dbReference type="RefSeq" id="WP_073612169.1">
    <property type="nucleotide sequence ID" value="NZ_FRFE01000003.1"/>
</dbReference>
<evidence type="ECO:0000256" key="1">
    <source>
        <dbReference type="ARBA" id="ARBA00001966"/>
    </source>
</evidence>
<keyword evidence="5" id="KW-0408">Iron</keyword>
<keyword evidence="4" id="KW-0479">Metal-binding</keyword>
<dbReference type="InterPro" id="IPR013785">
    <property type="entry name" value="Aldolase_TIM"/>
</dbReference>
<evidence type="ECO:0000313" key="9">
    <source>
        <dbReference type="Proteomes" id="UP000184603"/>
    </source>
</evidence>
<evidence type="ECO:0000256" key="4">
    <source>
        <dbReference type="ARBA" id="ARBA00022723"/>
    </source>
</evidence>
<dbReference type="InterPro" id="IPR006638">
    <property type="entry name" value="Elp3/MiaA/NifB-like_rSAM"/>
</dbReference>
<proteinExistence type="predicted"/>
<dbReference type="InterPro" id="IPR058240">
    <property type="entry name" value="rSAM_sf"/>
</dbReference>
<dbReference type="SUPFAM" id="SSF102114">
    <property type="entry name" value="Radical SAM enzymes"/>
    <property type="match status" value="1"/>
</dbReference>
<name>A0A1M7XZG9_9BACT</name>
<dbReference type="Pfam" id="PF04055">
    <property type="entry name" value="Radical_SAM"/>
    <property type="match status" value="1"/>
</dbReference>
<dbReference type="STRING" id="1121416.SAMN02745220_00813"/>
<comment type="cofactor">
    <cofactor evidence="1">
        <name>[4Fe-4S] cluster</name>
        <dbReference type="ChEBI" id="CHEBI:49883"/>
    </cofactor>
</comment>